<evidence type="ECO:0000313" key="15">
    <source>
        <dbReference type="EMBL" id="EFJ38002.1"/>
    </source>
</evidence>
<evidence type="ECO:0000259" key="14">
    <source>
        <dbReference type="Pfam" id="PF00852"/>
    </source>
</evidence>
<proteinExistence type="inferred from homology"/>
<keyword evidence="16" id="KW-1185">Reference proteome</keyword>
<dbReference type="EC" id="2.4.1.-" evidence="13"/>
<keyword evidence="5 13" id="KW-0808">Transferase</keyword>
<keyword evidence="7" id="KW-0735">Signal-anchor</keyword>
<evidence type="ECO:0000256" key="12">
    <source>
        <dbReference type="ARBA" id="ARBA00023316"/>
    </source>
</evidence>
<dbReference type="UniPathway" id="UPA00378"/>
<evidence type="ECO:0000256" key="10">
    <source>
        <dbReference type="ARBA" id="ARBA00023136"/>
    </source>
</evidence>
<dbReference type="eggNOG" id="KOG2619">
    <property type="taxonomic scope" value="Eukaryota"/>
</dbReference>
<name>D8QMW6_SELML</name>
<evidence type="ECO:0000256" key="2">
    <source>
        <dbReference type="ARBA" id="ARBA00004922"/>
    </source>
</evidence>
<dbReference type="OMA" id="DPIWVVG"/>
<dbReference type="GO" id="GO:0071555">
    <property type="term" value="P:cell wall organization"/>
    <property type="evidence" value="ECO:0007669"/>
    <property type="project" value="UniProtKB-KW"/>
</dbReference>
<dbReference type="KEGG" id="smo:SELMODRAFT_452935"/>
<organism evidence="16">
    <name type="scientific">Selaginella moellendorffii</name>
    <name type="common">Spikemoss</name>
    <dbReference type="NCBI Taxonomy" id="88036"/>
    <lineage>
        <taxon>Eukaryota</taxon>
        <taxon>Viridiplantae</taxon>
        <taxon>Streptophyta</taxon>
        <taxon>Embryophyta</taxon>
        <taxon>Tracheophyta</taxon>
        <taxon>Lycopodiopsida</taxon>
        <taxon>Selaginellales</taxon>
        <taxon>Selaginellaceae</taxon>
        <taxon>Selaginella</taxon>
    </lineage>
</organism>
<keyword evidence="9 13" id="KW-0333">Golgi apparatus</keyword>
<evidence type="ECO:0000256" key="1">
    <source>
        <dbReference type="ARBA" id="ARBA00004447"/>
    </source>
</evidence>
<dbReference type="InterPro" id="IPR038577">
    <property type="entry name" value="GT10-like_C_sf"/>
</dbReference>
<dbReference type="EMBL" id="GL377565">
    <property type="protein sequence ID" value="EFJ38002.1"/>
    <property type="molecule type" value="Genomic_DNA"/>
</dbReference>
<evidence type="ECO:0000256" key="4">
    <source>
        <dbReference type="ARBA" id="ARBA00022676"/>
    </source>
</evidence>
<dbReference type="InterPro" id="IPR001503">
    <property type="entry name" value="Glyco_trans_10"/>
</dbReference>
<dbReference type="Gramene" id="EFJ38002">
    <property type="protein sequence ID" value="EFJ38002"/>
    <property type="gene ID" value="SELMODRAFT_452935"/>
</dbReference>
<dbReference type="AlphaFoldDB" id="D8QMW6"/>
<gene>
    <name evidence="15" type="primary">FucTA</name>
    <name evidence="15" type="ORF">SELMODRAFT_452935</name>
</gene>
<feature type="transmembrane region" description="Helical" evidence="13">
    <location>
        <begin position="34"/>
        <end position="55"/>
    </location>
</feature>
<evidence type="ECO:0000256" key="6">
    <source>
        <dbReference type="ARBA" id="ARBA00022692"/>
    </source>
</evidence>
<feature type="domain" description="Fucosyltransferase C-terminal" evidence="14">
    <location>
        <begin position="203"/>
        <end position="372"/>
    </location>
</feature>
<evidence type="ECO:0000256" key="13">
    <source>
        <dbReference type="RuleBase" id="RU003832"/>
    </source>
</evidence>
<evidence type="ECO:0000256" key="7">
    <source>
        <dbReference type="ARBA" id="ARBA00022968"/>
    </source>
</evidence>
<evidence type="ECO:0000256" key="5">
    <source>
        <dbReference type="ARBA" id="ARBA00022679"/>
    </source>
</evidence>
<dbReference type="FunFam" id="3.40.50.11660:FF:000005">
    <property type="entry name" value="Glycoprotein 3-alpha-L-fucosyltransferase A"/>
    <property type="match status" value="1"/>
</dbReference>
<accession>D8QMW6</accession>
<dbReference type="Gene3D" id="3.40.50.11660">
    <property type="entry name" value="Glycosyl transferase family 10, C-terminal domain"/>
    <property type="match status" value="1"/>
</dbReference>
<comment type="pathway">
    <text evidence="2">Protein modification; protein glycosylation.</text>
</comment>
<dbReference type="HOGENOM" id="CLU_040484_0_0_1"/>
<evidence type="ECO:0000256" key="9">
    <source>
        <dbReference type="ARBA" id="ARBA00023034"/>
    </source>
</evidence>
<keyword evidence="8 13" id="KW-1133">Transmembrane helix</keyword>
<dbReference type="InterPro" id="IPR055270">
    <property type="entry name" value="Glyco_tran_10_C"/>
</dbReference>
<dbReference type="PANTHER" id="PTHR11929">
    <property type="entry name" value="ALPHA- 1,3 -FUCOSYLTRANSFERASE"/>
    <property type="match status" value="1"/>
</dbReference>
<dbReference type="STRING" id="88036.D8QMW6"/>
<evidence type="ECO:0000256" key="3">
    <source>
        <dbReference type="ARBA" id="ARBA00008919"/>
    </source>
</evidence>
<comment type="similarity">
    <text evidence="3 13">Belongs to the glycosyltransferase 10 family.</text>
</comment>
<evidence type="ECO:0000313" key="16">
    <source>
        <dbReference type="Proteomes" id="UP000001514"/>
    </source>
</evidence>
<dbReference type="PANTHER" id="PTHR11929:SF220">
    <property type="entry name" value="FUCOSYLTRANSFERASE"/>
    <property type="match status" value="1"/>
</dbReference>
<keyword evidence="10 13" id="KW-0472">Membrane</keyword>
<protein>
    <recommendedName>
        <fullName evidence="13">Fucosyltransferase</fullName>
        <ecNumber evidence="13">2.4.1.-</ecNumber>
    </recommendedName>
</protein>
<keyword evidence="4 13" id="KW-0328">Glycosyltransferase</keyword>
<dbReference type="GO" id="GO:0008417">
    <property type="term" value="F:fucosyltransferase activity"/>
    <property type="evidence" value="ECO:0007669"/>
    <property type="project" value="InterPro"/>
</dbReference>
<keyword evidence="11" id="KW-0325">Glycoprotein</keyword>
<comment type="subcellular location">
    <subcellularLocation>
        <location evidence="1 13">Golgi apparatus</location>
        <location evidence="1 13">Golgi stack membrane</location>
        <topology evidence="1 13">Single-pass type II membrane protein</topology>
    </subcellularLocation>
</comment>
<dbReference type="Pfam" id="PF00852">
    <property type="entry name" value="Glyco_transf_10"/>
    <property type="match status" value="1"/>
</dbReference>
<reference evidence="15 16" key="1">
    <citation type="journal article" date="2011" name="Science">
        <title>The Selaginella genome identifies genetic changes associated with the evolution of vascular plants.</title>
        <authorList>
            <person name="Banks J.A."/>
            <person name="Nishiyama T."/>
            <person name="Hasebe M."/>
            <person name="Bowman J.L."/>
            <person name="Gribskov M."/>
            <person name="dePamphilis C."/>
            <person name="Albert V.A."/>
            <person name="Aono N."/>
            <person name="Aoyama T."/>
            <person name="Ambrose B.A."/>
            <person name="Ashton N.W."/>
            <person name="Axtell M.J."/>
            <person name="Barker E."/>
            <person name="Barker M.S."/>
            <person name="Bennetzen J.L."/>
            <person name="Bonawitz N.D."/>
            <person name="Chapple C."/>
            <person name="Cheng C."/>
            <person name="Correa L.G."/>
            <person name="Dacre M."/>
            <person name="DeBarry J."/>
            <person name="Dreyer I."/>
            <person name="Elias M."/>
            <person name="Engstrom E.M."/>
            <person name="Estelle M."/>
            <person name="Feng L."/>
            <person name="Finet C."/>
            <person name="Floyd S.K."/>
            <person name="Frommer W.B."/>
            <person name="Fujita T."/>
            <person name="Gramzow L."/>
            <person name="Gutensohn M."/>
            <person name="Harholt J."/>
            <person name="Hattori M."/>
            <person name="Heyl A."/>
            <person name="Hirai T."/>
            <person name="Hiwatashi Y."/>
            <person name="Ishikawa M."/>
            <person name="Iwata M."/>
            <person name="Karol K.G."/>
            <person name="Koehler B."/>
            <person name="Kolukisaoglu U."/>
            <person name="Kubo M."/>
            <person name="Kurata T."/>
            <person name="Lalonde S."/>
            <person name="Li K."/>
            <person name="Li Y."/>
            <person name="Litt A."/>
            <person name="Lyons E."/>
            <person name="Manning G."/>
            <person name="Maruyama T."/>
            <person name="Michael T.P."/>
            <person name="Mikami K."/>
            <person name="Miyazaki S."/>
            <person name="Morinaga S."/>
            <person name="Murata T."/>
            <person name="Mueller-Roeber B."/>
            <person name="Nelson D.R."/>
            <person name="Obara M."/>
            <person name="Oguri Y."/>
            <person name="Olmstead R.G."/>
            <person name="Onodera N."/>
            <person name="Petersen B.L."/>
            <person name="Pils B."/>
            <person name="Prigge M."/>
            <person name="Rensing S.A."/>
            <person name="Riano-Pachon D.M."/>
            <person name="Roberts A.W."/>
            <person name="Sato Y."/>
            <person name="Scheller H.V."/>
            <person name="Schulz B."/>
            <person name="Schulz C."/>
            <person name="Shakirov E.V."/>
            <person name="Shibagaki N."/>
            <person name="Shinohara N."/>
            <person name="Shippen D.E."/>
            <person name="Soerensen I."/>
            <person name="Sotooka R."/>
            <person name="Sugimoto N."/>
            <person name="Sugita M."/>
            <person name="Sumikawa N."/>
            <person name="Tanurdzic M."/>
            <person name="Theissen G."/>
            <person name="Ulvskov P."/>
            <person name="Wakazuki S."/>
            <person name="Weng J.K."/>
            <person name="Willats W.W."/>
            <person name="Wipf D."/>
            <person name="Wolf P.G."/>
            <person name="Yang L."/>
            <person name="Zimmer A.D."/>
            <person name="Zhu Q."/>
            <person name="Mitros T."/>
            <person name="Hellsten U."/>
            <person name="Loque D."/>
            <person name="Otillar R."/>
            <person name="Salamov A."/>
            <person name="Schmutz J."/>
            <person name="Shapiro H."/>
            <person name="Lindquist E."/>
            <person name="Lucas S."/>
            <person name="Rokhsar D."/>
            <person name="Grigoriev I.V."/>
        </authorList>
    </citation>
    <scope>NUCLEOTIDE SEQUENCE [LARGE SCALE GENOMIC DNA]</scope>
</reference>
<keyword evidence="6 13" id="KW-0812">Transmembrane</keyword>
<dbReference type="GO" id="GO:0032580">
    <property type="term" value="C:Golgi cisterna membrane"/>
    <property type="evidence" value="ECO:0007669"/>
    <property type="project" value="UniProtKB-SubCell"/>
</dbReference>
<dbReference type="InParanoid" id="D8QMW6"/>
<evidence type="ECO:0000256" key="8">
    <source>
        <dbReference type="ARBA" id="ARBA00022989"/>
    </source>
</evidence>
<dbReference type="FunCoup" id="D8QMW6">
    <property type="interactions" value="1827"/>
</dbReference>
<dbReference type="Proteomes" id="UP000001514">
    <property type="component" value="Unassembled WGS sequence"/>
</dbReference>
<keyword evidence="12" id="KW-0961">Cell wall biogenesis/degradation</keyword>
<sequence>MASRNNAAAGGGGTASPILGGAAGGGGVSRRAGALWRLLVAIAILLVVGETVMLLRVDLLGNARSALRFTERRISGSRDRCEDWLEDQDRVSTLRDFDKDPVRVDFSETQGTDNCAVRCQFGVITMATRKRVDAVFGLSADEGVARVARTMESSQYYSEFELNTARSHGYTVIMTTSLKSDVPVGYFSWAEYDLMAPVQEKTEKSLAAAFISNCGGHNFRLEAITKLQGYGVAVDSYGSCLTNVHPAVEKVDALRHYKFSLAFENSNEEDYVTEKFWQSLEAGSVPVVIGAPNIQNFAPSPNSILYLKSIKDVQAVAKQMKYLARNATAYNETLRWKFEGPTDSFKALIDMAAVHSSCRLCIHVATAIHQKQEQEAFRSRNASRPCKCSVGSTTTFHLYVRERGRFHLESIFLRSDNLSVAALEAAIISKFSSKNHVPIWNAARPEMLKAKGPLKVHRVYPVGLTQREALFSWQFTDEDLVNHIDANPCAKLEVIFV</sequence>
<dbReference type="SUPFAM" id="SSF53756">
    <property type="entry name" value="UDP-Glycosyltransferase/glycogen phosphorylase"/>
    <property type="match status" value="1"/>
</dbReference>
<evidence type="ECO:0000256" key="11">
    <source>
        <dbReference type="ARBA" id="ARBA00023180"/>
    </source>
</evidence>